<accession>A0ABN0VQM6</accession>
<name>A0ABN0VQM6_9BACI</name>
<comment type="caution">
    <text evidence="1">The sequence shown here is derived from an EMBL/GenBank/DDBJ whole genome shotgun (WGS) entry which is preliminary data.</text>
</comment>
<gene>
    <name evidence="1" type="ORF">GCM10008967_01070</name>
</gene>
<dbReference type="Proteomes" id="UP001500782">
    <property type="component" value="Unassembled WGS sequence"/>
</dbReference>
<sequence>MDEKTLDSFIVRVQKIEDRQRVKVVHVQDGNEKIVGSLEEAYNWMQSILEQPKESRDLREYRDC</sequence>
<reference evidence="1 2" key="1">
    <citation type="journal article" date="2019" name="Int. J. Syst. Evol. Microbiol.">
        <title>The Global Catalogue of Microorganisms (GCM) 10K type strain sequencing project: providing services to taxonomists for standard genome sequencing and annotation.</title>
        <authorList>
            <consortium name="The Broad Institute Genomics Platform"/>
            <consortium name="The Broad Institute Genome Sequencing Center for Infectious Disease"/>
            <person name="Wu L."/>
            <person name="Ma J."/>
        </authorList>
    </citation>
    <scope>NUCLEOTIDE SEQUENCE [LARGE SCALE GENOMIC DNA]</scope>
    <source>
        <strain evidence="1 2">JCM 9731</strain>
    </source>
</reference>
<dbReference type="RefSeq" id="WP_343795382.1">
    <property type="nucleotide sequence ID" value="NZ_BAAADJ010000002.1"/>
</dbReference>
<organism evidence="1 2">
    <name type="scientific">Bacillus carboniphilus</name>
    <dbReference type="NCBI Taxonomy" id="86663"/>
    <lineage>
        <taxon>Bacteria</taxon>
        <taxon>Bacillati</taxon>
        <taxon>Bacillota</taxon>
        <taxon>Bacilli</taxon>
        <taxon>Bacillales</taxon>
        <taxon>Bacillaceae</taxon>
        <taxon>Bacillus</taxon>
    </lineage>
</organism>
<evidence type="ECO:0000313" key="2">
    <source>
        <dbReference type="Proteomes" id="UP001500782"/>
    </source>
</evidence>
<dbReference type="EMBL" id="BAAADJ010000002">
    <property type="protein sequence ID" value="GAA0314345.1"/>
    <property type="molecule type" value="Genomic_DNA"/>
</dbReference>
<evidence type="ECO:0000313" key="1">
    <source>
        <dbReference type="EMBL" id="GAA0314345.1"/>
    </source>
</evidence>
<keyword evidence="2" id="KW-1185">Reference proteome</keyword>
<proteinExistence type="predicted"/>
<protein>
    <submittedName>
        <fullName evidence="1">Uncharacterized protein</fullName>
    </submittedName>
</protein>